<sequence length="116" mass="12550">MEDIDTGVGQRRKDRLQLCRGVGEAGLALPRLPLRQPEERKTGKSGATAARTASTTSEAKRTRDGRSPPHESVRRLVRSHCKPIGFIDTSPRGLALHASPDRPTGVPLARTHGQLA</sequence>
<name>A0ABM7FMX2_9ACTN</name>
<evidence type="ECO:0000313" key="3">
    <source>
        <dbReference type="Proteomes" id="UP001321542"/>
    </source>
</evidence>
<evidence type="ECO:0000256" key="1">
    <source>
        <dbReference type="SAM" id="MobiDB-lite"/>
    </source>
</evidence>
<protein>
    <recommendedName>
        <fullName evidence="4">Transposase</fullName>
    </recommendedName>
</protein>
<reference evidence="2 3" key="1">
    <citation type="journal article" date="2010" name="ChemBioChem">
        <title>Cloning and characterization of the biosynthetic gene cluster of 16-membered macrolide antibiotic FD-891: involvement of a dual functional cytochrome P450 monooxygenase catalyzing epoxidation and hydroxylation.</title>
        <authorList>
            <person name="Kudo F."/>
            <person name="Motegi A."/>
            <person name="Mizoue K."/>
            <person name="Eguchi T."/>
        </authorList>
    </citation>
    <scope>NUCLEOTIDE SEQUENCE [LARGE SCALE GENOMIC DNA]</scope>
    <source>
        <strain evidence="2 3">A-8890</strain>
    </source>
</reference>
<dbReference type="EMBL" id="AP018448">
    <property type="protein sequence ID" value="BBC37678.1"/>
    <property type="molecule type" value="Genomic_DNA"/>
</dbReference>
<feature type="region of interest" description="Disordered" evidence="1">
    <location>
        <begin position="26"/>
        <end position="116"/>
    </location>
</feature>
<feature type="compositionally biased region" description="Low complexity" evidence="1">
    <location>
        <begin position="44"/>
        <end position="57"/>
    </location>
</feature>
<dbReference type="Proteomes" id="UP001321542">
    <property type="component" value="Chromosome"/>
</dbReference>
<organism evidence="2 3">
    <name type="scientific">Streptomyces graminofaciens</name>
    <dbReference type="NCBI Taxonomy" id="68212"/>
    <lineage>
        <taxon>Bacteria</taxon>
        <taxon>Bacillati</taxon>
        <taxon>Actinomycetota</taxon>
        <taxon>Actinomycetes</taxon>
        <taxon>Kitasatosporales</taxon>
        <taxon>Streptomycetaceae</taxon>
        <taxon>Streptomyces</taxon>
    </lineage>
</organism>
<evidence type="ECO:0008006" key="4">
    <source>
        <dbReference type="Google" id="ProtNLM"/>
    </source>
</evidence>
<evidence type="ECO:0000313" key="2">
    <source>
        <dbReference type="EMBL" id="BBC37678.1"/>
    </source>
</evidence>
<accession>A0ABM7FMX2</accession>
<proteinExistence type="predicted"/>
<feature type="compositionally biased region" description="Basic and acidic residues" evidence="1">
    <location>
        <begin position="58"/>
        <end position="74"/>
    </location>
</feature>
<keyword evidence="3" id="KW-1185">Reference proteome</keyword>
<gene>
    <name evidence="2" type="ORF">SGFS_089720</name>
</gene>
<reference evidence="2 3" key="2">
    <citation type="journal article" date="2023" name="ChemBioChem">
        <title>Acyltransferase Domain Exchange between Two Independent Type I Polyketide Synthases in the Same Producer Strain of Macrolide Antibiotics.</title>
        <authorList>
            <person name="Kudo F."/>
            <person name="Kishikawa K."/>
            <person name="Tsuboi K."/>
            <person name="Kido T."/>
            <person name="Usui T."/>
            <person name="Hashimoto J."/>
            <person name="Shin-Ya K."/>
            <person name="Miyanaga A."/>
            <person name="Eguchi T."/>
        </authorList>
    </citation>
    <scope>NUCLEOTIDE SEQUENCE [LARGE SCALE GENOMIC DNA]</scope>
    <source>
        <strain evidence="2 3">A-8890</strain>
    </source>
</reference>